<dbReference type="SUPFAM" id="SSF54637">
    <property type="entry name" value="Thioesterase/thiol ester dehydrase-isomerase"/>
    <property type="match status" value="1"/>
</dbReference>
<dbReference type="InterPro" id="IPR006683">
    <property type="entry name" value="Thioestr_dom"/>
</dbReference>
<organism evidence="5 6">
    <name type="scientific">Vagococcus penaei</name>
    <dbReference type="NCBI Taxonomy" id="633807"/>
    <lineage>
        <taxon>Bacteria</taxon>
        <taxon>Bacillati</taxon>
        <taxon>Bacillota</taxon>
        <taxon>Bacilli</taxon>
        <taxon>Lactobacillales</taxon>
        <taxon>Enterococcaceae</taxon>
        <taxon>Vagococcus</taxon>
    </lineage>
</organism>
<dbReference type="GO" id="GO:0052816">
    <property type="term" value="F:long-chain fatty acyl-CoA hydrolase activity"/>
    <property type="evidence" value="ECO:0007669"/>
    <property type="project" value="TreeGrafter"/>
</dbReference>
<dbReference type="GO" id="GO:0006637">
    <property type="term" value="P:acyl-CoA metabolic process"/>
    <property type="evidence" value="ECO:0007669"/>
    <property type="project" value="TreeGrafter"/>
</dbReference>
<dbReference type="OrthoDB" id="9791628at2"/>
<protein>
    <submittedName>
        <fullName evidence="5">Acyl-CoA thioesterase</fullName>
    </submittedName>
</protein>
<evidence type="ECO:0000256" key="2">
    <source>
        <dbReference type="ARBA" id="ARBA00022801"/>
    </source>
</evidence>
<comment type="similarity">
    <text evidence="1">Belongs to the acyl coenzyme A hydrolase family.</text>
</comment>
<dbReference type="Pfam" id="PF03061">
    <property type="entry name" value="4HBT"/>
    <property type="match status" value="1"/>
</dbReference>
<dbReference type="InterPro" id="IPR029069">
    <property type="entry name" value="HotDog_dom_sf"/>
</dbReference>
<dbReference type="Gene3D" id="3.10.129.10">
    <property type="entry name" value="Hotdog Thioesterase"/>
    <property type="match status" value="1"/>
</dbReference>
<keyword evidence="6" id="KW-1185">Reference proteome</keyword>
<dbReference type="GO" id="GO:0005829">
    <property type="term" value="C:cytosol"/>
    <property type="evidence" value="ECO:0007669"/>
    <property type="project" value="TreeGrafter"/>
</dbReference>
<evidence type="ECO:0000256" key="3">
    <source>
        <dbReference type="PROSITE-ProRule" id="PRU01106"/>
    </source>
</evidence>
<dbReference type="AlphaFoldDB" id="A0A1Q2D8R3"/>
<dbReference type="STRING" id="633807.BW732_04560"/>
<dbReference type="InterPro" id="IPR040170">
    <property type="entry name" value="Cytosol_ACT"/>
</dbReference>
<proteinExistence type="inferred from homology"/>
<dbReference type="InterPro" id="IPR033120">
    <property type="entry name" value="HOTDOG_ACOT"/>
</dbReference>
<dbReference type="PROSITE" id="PS51770">
    <property type="entry name" value="HOTDOG_ACOT"/>
    <property type="match status" value="1"/>
</dbReference>
<evidence type="ECO:0000259" key="4">
    <source>
        <dbReference type="PROSITE" id="PS51770"/>
    </source>
</evidence>
<evidence type="ECO:0000256" key="1">
    <source>
        <dbReference type="ARBA" id="ARBA00010458"/>
    </source>
</evidence>
<dbReference type="PANTHER" id="PTHR11049">
    <property type="entry name" value="ACYL COENZYME A THIOESTER HYDROLASE"/>
    <property type="match status" value="1"/>
</dbReference>
<dbReference type="RefSeq" id="WP_126844029.1">
    <property type="nucleotide sequence ID" value="NZ_CP019609.1"/>
</dbReference>
<dbReference type="PANTHER" id="PTHR11049:SF24">
    <property type="entry name" value="CYTOSOLIC ACYL COENZYME A THIOESTER HYDROLASE"/>
    <property type="match status" value="1"/>
</dbReference>
<name>A0A1Q2D8R3_9ENTE</name>
<dbReference type="Proteomes" id="UP000188246">
    <property type="component" value="Chromosome"/>
</dbReference>
<sequence length="175" mass="19756">MPETKKCRESRVIQTHIILPADLNSYDALYGGKLMYLIDDTASISAARHARQHIMTASTDSLDFLHPLLKNDSVCIESYVTGTGKKSMEVFVKVIGENLLTGERYLAATCFMTFVVVKPTASFTSVAKVEPETNEERMITKDYSQRRAQRLEQLAQSKEFASHISLEIPWMMTDN</sequence>
<evidence type="ECO:0000313" key="5">
    <source>
        <dbReference type="EMBL" id="AQP54782.1"/>
    </source>
</evidence>
<dbReference type="CDD" id="cd03442">
    <property type="entry name" value="BFIT_BACH"/>
    <property type="match status" value="1"/>
</dbReference>
<evidence type="ECO:0000313" key="6">
    <source>
        <dbReference type="Proteomes" id="UP000188246"/>
    </source>
</evidence>
<keyword evidence="2 3" id="KW-0378">Hydrolase</keyword>
<gene>
    <name evidence="5" type="ORF">BW732_04560</name>
</gene>
<dbReference type="EMBL" id="CP019609">
    <property type="protein sequence ID" value="AQP54782.1"/>
    <property type="molecule type" value="Genomic_DNA"/>
</dbReference>
<dbReference type="GO" id="GO:0009062">
    <property type="term" value="P:fatty acid catabolic process"/>
    <property type="evidence" value="ECO:0007669"/>
    <property type="project" value="TreeGrafter"/>
</dbReference>
<feature type="domain" description="HotDog ACOT-type" evidence="4">
    <location>
        <begin position="8"/>
        <end position="120"/>
    </location>
</feature>
<accession>A0A1Q2D8R3</accession>
<dbReference type="KEGG" id="vpi:BW732_04560"/>
<reference evidence="5 6" key="1">
    <citation type="journal article" date="2010" name="Int. J. Syst. Evol. Microbiol.">
        <title>Vagococcus penaei sp. nov., isolated from spoilage microbiota of cooked shrimp (Penaeus vannamei).</title>
        <authorList>
            <person name="Jaffres E."/>
            <person name="Prevost H."/>
            <person name="Rossero A."/>
            <person name="Joffraud J.J."/>
            <person name="Dousset X."/>
        </authorList>
    </citation>
    <scope>NUCLEOTIDE SEQUENCE [LARGE SCALE GENOMIC DNA]</scope>
    <source>
        <strain evidence="5 6">CD276</strain>
    </source>
</reference>